<accession>A0ABW3GV08</accession>
<comment type="caution">
    <text evidence="1">The sequence shown here is derived from an EMBL/GenBank/DDBJ whole genome shotgun (WGS) entry which is preliminary data.</text>
</comment>
<evidence type="ECO:0000313" key="1">
    <source>
        <dbReference type="EMBL" id="MFD0932621.1"/>
    </source>
</evidence>
<proteinExistence type="predicted"/>
<organism evidence="1 2">
    <name type="scientific">Psychroflexus salinarum</name>
    <dbReference type="NCBI Taxonomy" id="546024"/>
    <lineage>
        <taxon>Bacteria</taxon>
        <taxon>Pseudomonadati</taxon>
        <taxon>Bacteroidota</taxon>
        <taxon>Flavobacteriia</taxon>
        <taxon>Flavobacteriales</taxon>
        <taxon>Flavobacteriaceae</taxon>
        <taxon>Psychroflexus</taxon>
    </lineage>
</organism>
<sequence length="156" mass="17885">MKFWTPIFLVLILCSCNDLNLKKQSADEILQEELKSINWKEVDFYPTFDNCGVITSKEQSKTCFETEIKKAVRDQLSQRQIITTNSVQDTVVLELYISTEGETRIKNIKISSEISSQNPELKNWLNDAISGLPEVYPAQKRSVPIPLHTQLPIILK</sequence>
<name>A0ABW3GV08_9FLAO</name>
<reference evidence="2" key="1">
    <citation type="journal article" date="2019" name="Int. J. Syst. Evol. Microbiol.">
        <title>The Global Catalogue of Microorganisms (GCM) 10K type strain sequencing project: providing services to taxonomists for standard genome sequencing and annotation.</title>
        <authorList>
            <consortium name="The Broad Institute Genomics Platform"/>
            <consortium name="The Broad Institute Genome Sequencing Center for Infectious Disease"/>
            <person name="Wu L."/>
            <person name="Ma J."/>
        </authorList>
    </citation>
    <scope>NUCLEOTIDE SEQUENCE [LARGE SCALE GENOMIC DNA]</scope>
    <source>
        <strain evidence="2">CCUG 56752</strain>
    </source>
</reference>
<keyword evidence="2" id="KW-1185">Reference proteome</keyword>
<evidence type="ECO:0008006" key="3">
    <source>
        <dbReference type="Google" id="ProtNLM"/>
    </source>
</evidence>
<dbReference type="Proteomes" id="UP001597049">
    <property type="component" value="Unassembled WGS sequence"/>
</dbReference>
<dbReference type="EMBL" id="JBHTIV010000009">
    <property type="protein sequence ID" value="MFD0932621.1"/>
    <property type="molecule type" value="Genomic_DNA"/>
</dbReference>
<protein>
    <recommendedName>
        <fullName evidence="3">TonB protein C-terminal</fullName>
    </recommendedName>
</protein>
<evidence type="ECO:0000313" key="2">
    <source>
        <dbReference type="Proteomes" id="UP001597049"/>
    </source>
</evidence>
<gene>
    <name evidence="1" type="ORF">ACFQ0R_08455</name>
</gene>
<dbReference type="PROSITE" id="PS51257">
    <property type="entry name" value="PROKAR_LIPOPROTEIN"/>
    <property type="match status" value="1"/>
</dbReference>
<dbReference type="RefSeq" id="WP_379657939.1">
    <property type="nucleotide sequence ID" value="NZ_JBHTIV010000009.1"/>
</dbReference>